<sequence>MAFEFQRSVLVDGEWVSRSADVYQVMARNQDSEESTASSELETKSGEPVPNLGILSRTVIATPLTKFILPASIRRKDLNDVLYVGEDFVQLKEICDYGHLRHVATKSDFKGKILAARVFGEPRKVHVSTSEHNPLLKRATIHRARRSITSSEETVLPPDIAVLTLSSRTLMFLWVSQSHSGRVTFHQKTLRLPGGQSHLDRPGHHLAIDPKRRALAVAAYEGLFVVYRTMKPDVWRREMRNGYDGLPIVDEAIISLEGRVMHMEFLSSGTQDDDQVILAFILVQDGKTKVVSYEWDFRDGLKHSANGMKRAFVDFDDLNPSLLIPLNHSADFLLVSDAHISIYRQLLSGVPEHTLIPIPGHILAPLRPGASKNIPRWVQWDKALRIPDFGKEVFYIAREDGMVMYVEIGVKDHRSIEISIAGTWPYPIDTTFAFLVVDNSEFAHCYPDVLITGGVGGDGLVCKIGAWPTEYLYTPGVQENKFSFLESIPCWAPLADVTVAKTSIGRALADRHRIFVTNGKSPRGEISELRWGLKAVMDGSFQGMKGCTGVWVLHQGVTTMEQNGRAVERPFVTFIFALPPETIVICATRVLKDGSEDEDESLARESWEIMQIPSEEEAIQDSIIRAEETIAACILNNDYAVQISRNEVRTLRRPVLTGAGLYTPPSPLLGASTKSNIPHVALSFRLGGHSNAVVELAPIHADGAIENDPEKRPRFDLPCDPTCVELLPFNDGDDFFVFVGTVDARIYLFELEHGSLKVAYQTQLVHDSGQNLPIICESVVLLETNERLQLICGTRDGYLISVSLQATQNGYQSGPRSVIRIGSTAVHIRPCATDPAAAFMACGPEFCRVSCSPFESRAIDVDPIWLVDHPITPTMYSQGPIVALDQLPFAKASANDTRDLGGVIFAVSGEEMIFAQLDYDVRWSGQNGQPAEQSKLVPRRIPTKASPMKLMYMEGTTHYMVVATMENKEVRSPPSGYRTVESTLKFLRLDSSSNGLAESDIKQEDGGSNEDKLVTYKFPLESYERVYSMVEWVIDGDRGKKYKLLVVGTGITRGPEKEDGRRLFFNAGGKSGVKLIKEIPHDSPVRCLAIFDNTYLVGVIGKAIRVWEFLSTSQKWPVRAEKQLPSIGVHMTISEDFVYVSTANDSLICYQIRPFGTDGQMQLAQIFTDSRQRSSTHHLVYDVSQPSGGSSSSSSSAQTSSRLVLLADKTCSITGLFHPTEPTQKSATPTIFEANLPRSVIRIHRADVRPPWRRSYISTTPPLPPSSSTSPSSSALISPPPLDSPSPAGVLADDILGACSDGTIYTFSLLTPSALRLLRLTQNIIETKRKRDPTLQYTSVKARSSDIFRVLLNGAEGVQDTLIKVRDVDPGALGDSSGGSAGAGVGKARFLHVDGDLLKRWRAGGGEVRELLEVGCEGAVSALFVRCVADLFGNNTSSGMSGGEDETAAAAAMDMAEKWIDDVLLELL</sequence>
<keyword evidence="2" id="KW-0539">Nucleus</keyword>
<dbReference type="InterPro" id="IPR036322">
    <property type="entry name" value="WD40_repeat_dom_sf"/>
</dbReference>
<evidence type="ECO:0008006" key="9">
    <source>
        <dbReference type="Google" id="ProtNLM"/>
    </source>
</evidence>
<name>A0A2V1DM68_9PLEO</name>
<evidence type="ECO:0000256" key="1">
    <source>
        <dbReference type="ARBA" id="ARBA00004123"/>
    </source>
</evidence>
<feature type="domain" description="RSE1/DDB1/CPSF1 C-terminal" evidence="4">
    <location>
        <begin position="1014"/>
        <end position="1147"/>
    </location>
</feature>
<accession>A0A2V1DM68</accession>
<dbReference type="PANTHER" id="PTHR10644">
    <property type="entry name" value="DNA REPAIR/RNA PROCESSING CPSF FAMILY"/>
    <property type="match status" value="1"/>
</dbReference>
<feature type="domain" description="RSE1/DDB1/CPSF1 first beta-propeller" evidence="5">
    <location>
        <begin position="67"/>
        <end position="468"/>
    </location>
</feature>
<dbReference type="Pfam" id="PF03178">
    <property type="entry name" value="CPSF_A"/>
    <property type="match status" value="1"/>
</dbReference>
<proteinExistence type="predicted"/>
<evidence type="ECO:0000313" key="7">
    <source>
        <dbReference type="EMBL" id="PVH99307.1"/>
    </source>
</evidence>
<dbReference type="OrthoDB" id="20774at2759"/>
<evidence type="ECO:0000259" key="6">
    <source>
        <dbReference type="Pfam" id="PF23726"/>
    </source>
</evidence>
<evidence type="ECO:0000259" key="5">
    <source>
        <dbReference type="Pfam" id="PF10433"/>
    </source>
</evidence>
<dbReference type="EMBL" id="KZ805395">
    <property type="protein sequence ID" value="PVH99307.1"/>
    <property type="molecule type" value="Genomic_DNA"/>
</dbReference>
<dbReference type="InterPro" id="IPR018846">
    <property type="entry name" value="Beta-prop_RSE1/DDB1/CPSF1_1st"/>
</dbReference>
<dbReference type="Pfam" id="PF10433">
    <property type="entry name" value="Beta-prop_RSE1_1st"/>
    <property type="match status" value="1"/>
</dbReference>
<evidence type="ECO:0000259" key="4">
    <source>
        <dbReference type="Pfam" id="PF03178"/>
    </source>
</evidence>
<keyword evidence="8" id="KW-1185">Reference proteome</keyword>
<feature type="compositionally biased region" description="Low complexity" evidence="3">
    <location>
        <begin position="1266"/>
        <end position="1277"/>
    </location>
</feature>
<dbReference type="GO" id="GO:0003676">
    <property type="term" value="F:nucleic acid binding"/>
    <property type="evidence" value="ECO:0007669"/>
    <property type="project" value="InterPro"/>
</dbReference>
<dbReference type="InterPro" id="IPR058543">
    <property type="entry name" value="Beta-prop_RSE1/DDB1/CPSF1_2nd"/>
</dbReference>
<evidence type="ECO:0000313" key="8">
    <source>
        <dbReference type="Proteomes" id="UP000244855"/>
    </source>
</evidence>
<dbReference type="InterPro" id="IPR050358">
    <property type="entry name" value="RSE1/DDB1/CFT1"/>
</dbReference>
<feature type="region of interest" description="Disordered" evidence="3">
    <location>
        <begin position="1253"/>
        <end position="1283"/>
    </location>
</feature>
<gene>
    <name evidence="7" type="ORF">DM02DRAFT_529340</name>
</gene>
<evidence type="ECO:0000256" key="2">
    <source>
        <dbReference type="ARBA" id="ARBA00023242"/>
    </source>
</evidence>
<feature type="domain" description="RSE1/DDB1/CPSF1 second beta-propeller" evidence="6">
    <location>
        <begin position="612"/>
        <end position="805"/>
    </location>
</feature>
<dbReference type="Proteomes" id="UP000244855">
    <property type="component" value="Unassembled WGS sequence"/>
</dbReference>
<organism evidence="7 8">
    <name type="scientific">Periconia macrospinosa</name>
    <dbReference type="NCBI Taxonomy" id="97972"/>
    <lineage>
        <taxon>Eukaryota</taxon>
        <taxon>Fungi</taxon>
        <taxon>Dikarya</taxon>
        <taxon>Ascomycota</taxon>
        <taxon>Pezizomycotina</taxon>
        <taxon>Dothideomycetes</taxon>
        <taxon>Pleosporomycetidae</taxon>
        <taxon>Pleosporales</taxon>
        <taxon>Massarineae</taxon>
        <taxon>Periconiaceae</taxon>
        <taxon>Periconia</taxon>
    </lineage>
</organism>
<dbReference type="Gene3D" id="2.130.10.10">
    <property type="entry name" value="YVTN repeat-like/Quinoprotein amine dehydrogenase"/>
    <property type="match status" value="3"/>
</dbReference>
<comment type="subcellular location">
    <subcellularLocation>
        <location evidence="1">Nucleus</location>
    </subcellularLocation>
</comment>
<dbReference type="InterPro" id="IPR015943">
    <property type="entry name" value="WD40/YVTN_repeat-like_dom_sf"/>
</dbReference>
<dbReference type="GO" id="GO:0005634">
    <property type="term" value="C:nucleus"/>
    <property type="evidence" value="ECO:0007669"/>
    <property type="project" value="UniProtKB-SubCell"/>
</dbReference>
<dbReference type="Pfam" id="PF23726">
    <property type="entry name" value="Beta-prop_RSE1_2nd"/>
    <property type="match status" value="1"/>
</dbReference>
<reference evidence="7 8" key="1">
    <citation type="journal article" date="2018" name="Sci. Rep.">
        <title>Comparative genomics provides insights into the lifestyle and reveals functional heterogeneity of dark septate endophytic fungi.</title>
        <authorList>
            <person name="Knapp D.G."/>
            <person name="Nemeth J.B."/>
            <person name="Barry K."/>
            <person name="Hainaut M."/>
            <person name="Henrissat B."/>
            <person name="Johnson J."/>
            <person name="Kuo A."/>
            <person name="Lim J.H.P."/>
            <person name="Lipzen A."/>
            <person name="Nolan M."/>
            <person name="Ohm R.A."/>
            <person name="Tamas L."/>
            <person name="Grigoriev I.V."/>
            <person name="Spatafora J.W."/>
            <person name="Nagy L.G."/>
            <person name="Kovacs G.M."/>
        </authorList>
    </citation>
    <scope>NUCLEOTIDE SEQUENCE [LARGE SCALE GENOMIC DNA]</scope>
    <source>
        <strain evidence="7 8">DSE2036</strain>
    </source>
</reference>
<evidence type="ECO:0000256" key="3">
    <source>
        <dbReference type="SAM" id="MobiDB-lite"/>
    </source>
</evidence>
<dbReference type="InterPro" id="IPR004871">
    <property type="entry name" value="RSE1/DDB1/CPSF1_C"/>
</dbReference>
<dbReference type="SUPFAM" id="SSF50978">
    <property type="entry name" value="WD40 repeat-like"/>
    <property type="match status" value="1"/>
</dbReference>
<protein>
    <recommendedName>
        <fullName evidence="9">Cleavage/polyadenylation specificity factor A subunit N-terminal domain-containing protein</fullName>
    </recommendedName>
</protein>
<dbReference type="STRING" id="97972.A0A2V1DM68"/>